<dbReference type="InterPro" id="IPR037898">
    <property type="entry name" value="NudC_fam"/>
</dbReference>
<keyword evidence="1" id="KW-0597">Phosphoprotein</keyword>
<dbReference type="InterPro" id="IPR007052">
    <property type="entry name" value="CS_dom"/>
</dbReference>
<dbReference type="PANTHER" id="PTHR12356">
    <property type="entry name" value="NUCLEAR MOVEMENT PROTEIN NUDC"/>
    <property type="match status" value="1"/>
</dbReference>
<keyword evidence="5" id="KW-1185">Reference proteome</keyword>
<dbReference type="PROSITE" id="PS51203">
    <property type="entry name" value="CS"/>
    <property type="match status" value="1"/>
</dbReference>
<dbReference type="GO" id="GO:0005737">
    <property type="term" value="C:cytoplasm"/>
    <property type="evidence" value="ECO:0007669"/>
    <property type="project" value="TreeGrafter"/>
</dbReference>
<feature type="region of interest" description="Disordered" evidence="2">
    <location>
        <begin position="80"/>
        <end position="161"/>
    </location>
</feature>
<evidence type="ECO:0000256" key="2">
    <source>
        <dbReference type="SAM" id="MobiDB-lite"/>
    </source>
</evidence>
<reference evidence="4" key="1">
    <citation type="submission" date="2020-06" db="EMBL/GenBank/DDBJ databases">
        <authorList>
            <consortium name="Plant Systems Biology data submission"/>
        </authorList>
    </citation>
    <scope>NUCLEOTIDE SEQUENCE</scope>
    <source>
        <strain evidence="4">D6</strain>
    </source>
</reference>
<dbReference type="Pfam" id="PF04969">
    <property type="entry name" value="CS"/>
    <property type="match status" value="1"/>
</dbReference>
<dbReference type="InterPro" id="IPR025934">
    <property type="entry name" value="NudC_N_dom"/>
</dbReference>
<evidence type="ECO:0000313" key="4">
    <source>
        <dbReference type="EMBL" id="CAB9517543.1"/>
    </source>
</evidence>
<dbReference type="CDD" id="cd06467">
    <property type="entry name" value="p23_NUDC_like"/>
    <property type="match status" value="1"/>
</dbReference>
<organism evidence="4 5">
    <name type="scientific">Seminavis robusta</name>
    <dbReference type="NCBI Taxonomy" id="568900"/>
    <lineage>
        <taxon>Eukaryota</taxon>
        <taxon>Sar</taxon>
        <taxon>Stramenopiles</taxon>
        <taxon>Ochrophyta</taxon>
        <taxon>Bacillariophyta</taxon>
        <taxon>Bacillariophyceae</taxon>
        <taxon>Bacillariophycidae</taxon>
        <taxon>Naviculales</taxon>
        <taxon>Naviculaceae</taxon>
        <taxon>Seminavis</taxon>
    </lineage>
</organism>
<dbReference type="GO" id="GO:0051082">
    <property type="term" value="F:unfolded protein binding"/>
    <property type="evidence" value="ECO:0007669"/>
    <property type="project" value="TreeGrafter"/>
</dbReference>
<sequence length="329" mass="37065">MTADQIKAMEGPLIALANSAGGDLRKLLYAFFSFLHRRTDFYLVPNDVDLKEGKVRMGFPEGEAEKLLLAAFRQFPLRRMPRQQQQQSKQQPTTQPKKAEPKTESAPSPKEQQSTTPASSKDVEKDAKNTTTEDEKKPEKKEPEETVRYTEEGLQVPVGNGGSTKRYKWTQTLEECTVLIGLPEGTRAKDLDVSMKVSSIHVKTKVKSGEATVFVEGPLAQKVQPDECTWSLEGGVMLMVLHKMKKTFWDTIIDGDDKIDTSLVDSRRHISDYDEATQGQLRRIMFDQKQQEKGLPTSDDITGTKTIPSMPPGVEYIDQKKMDEVQNKK</sequence>
<dbReference type="GO" id="GO:0006457">
    <property type="term" value="P:protein folding"/>
    <property type="evidence" value="ECO:0007669"/>
    <property type="project" value="TreeGrafter"/>
</dbReference>
<dbReference type="Proteomes" id="UP001153069">
    <property type="component" value="Unassembled WGS sequence"/>
</dbReference>
<gene>
    <name evidence="4" type="ORF">SEMRO_864_G212660.1</name>
</gene>
<feature type="compositionally biased region" description="Polar residues" evidence="2">
    <location>
        <begin position="110"/>
        <end position="119"/>
    </location>
</feature>
<feature type="compositionally biased region" description="Basic and acidic residues" evidence="2">
    <location>
        <begin position="121"/>
        <end position="151"/>
    </location>
</feature>
<dbReference type="InterPro" id="IPR008978">
    <property type="entry name" value="HSP20-like_chaperone"/>
</dbReference>
<feature type="region of interest" description="Disordered" evidence="2">
    <location>
        <begin position="288"/>
        <end position="329"/>
    </location>
</feature>
<feature type="compositionally biased region" description="Basic and acidic residues" evidence="2">
    <location>
        <begin position="317"/>
        <end position="329"/>
    </location>
</feature>
<dbReference type="SUPFAM" id="SSF49764">
    <property type="entry name" value="HSP20-like chaperones"/>
    <property type="match status" value="1"/>
</dbReference>
<dbReference type="Pfam" id="PF14050">
    <property type="entry name" value="Nudc_N"/>
    <property type="match status" value="1"/>
</dbReference>
<dbReference type="EMBL" id="CAICTM010000863">
    <property type="protein sequence ID" value="CAB9517543.1"/>
    <property type="molecule type" value="Genomic_DNA"/>
</dbReference>
<evidence type="ECO:0000313" key="5">
    <source>
        <dbReference type="Proteomes" id="UP001153069"/>
    </source>
</evidence>
<protein>
    <submittedName>
        <fullName evidence="4">Nuclear migration protein nudC</fullName>
    </submittedName>
</protein>
<accession>A0A9N8HP03</accession>
<dbReference type="PANTHER" id="PTHR12356:SF17">
    <property type="entry name" value="CS DOMAIN-CONTAINING PROTEIN"/>
    <property type="match status" value="1"/>
</dbReference>
<evidence type="ECO:0000256" key="1">
    <source>
        <dbReference type="ARBA" id="ARBA00022553"/>
    </source>
</evidence>
<name>A0A9N8HP03_9STRA</name>
<evidence type="ECO:0000259" key="3">
    <source>
        <dbReference type="PROSITE" id="PS51203"/>
    </source>
</evidence>
<comment type="caution">
    <text evidence="4">The sequence shown here is derived from an EMBL/GenBank/DDBJ whole genome shotgun (WGS) entry which is preliminary data.</text>
</comment>
<dbReference type="Gene3D" id="2.60.40.790">
    <property type="match status" value="1"/>
</dbReference>
<feature type="domain" description="CS" evidence="3">
    <location>
        <begin position="162"/>
        <end position="253"/>
    </location>
</feature>
<dbReference type="AlphaFoldDB" id="A0A9N8HP03"/>
<proteinExistence type="predicted"/>
<dbReference type="OrthoDB" id="416217at2759"/>
<feature type="compositionally biased region" description="Low complexity" evidence="2">
    <location>
        <begin position="80"/>
        <end position="96"/>
    </location>
</feature>